<sequence length="103" mass="11814">MILDNLATKKLRGPTLLKDVWKLPPGKTIDVPFNSRTQSIGKESRKLASFLGIVTRTPELTPLNIDDWRNFCNEKKKKLVDFVRKKFSFQKHGEAFVLKSLGK</sequence>
<dbReference type="PANTHER" id="PTHR33144:SF46">
    <property type="entry name" value="OS04G0610000 PROTEIN"/>
    <property type="match status" value="1"/>
</dbReference>
<evidence type="ECO:0000313" key="2">
    <source>
        <dbReference type="Proteomes" id="UP000824120"/>
    </source>
</evidence>
<dbReference type="OrthoDB" id="1226703at2759"/>
<evidence type="ECO:0000313" key="1">
    <source>
        <dbReference type="EMBL" id="KAG5609733.1"/>
    </source>
</evidence>
<keyword evidence="2" id="KW-1185">Reference proteome</keyword>
<gene>
    <name evidence="1" type="ORF">H5410_021014</name>
</gene>
<comment type="caution">
    <text evidence="1">The sequence shown here is derived from an EMBL/GenBank/DDBJ whole genome shotgun (WGS) entry which is preliminary data.</text>
</comment>
<name>A0A9J5ZBH8_SOLCO</name>
<proteinExistence type="predicted"/>
<protein>
    <submittedName>
        <fullName evidence="1">Uncharacterized protein</fullName>
    </submittedName>
</protein>
<dbReference type="Proteomes" id="UP000824120">
    <property type="component" value="Chromosome 4"/>
</dbReference>
<dbReference type="EMBL" id="JACXVP010000004">
    <property type="protein sequence ID" value="KAG5609733.1"/>
    <property type="molecule type" value="Genomic_DNA"/>
</dbReference>
<accession>A0A9J5ZBH8</accession>
<dbReference type="PANTHER" id="PTHR33144">
    <property type="entry name" value="OS10G0409366 PROTEIN-RELATED"/>
    <property type="match status" value="1"/>
</dbReference>
<dbReference type="AlphaFoldDB" id="A0A9J5ZBH8"/>
<organism evidence="1 2">
    <name type="scientific">Solanum commersonii</name>
    <name type="common">Commerson's wild potato</name>
    <name type="synonym">Commerson's nightshade</name>
    <dbReference type="NCBI Taxonomy" id="4109"/>
    <lineage>
        <taxon>Eukaryota</taxon>
        <taxon>Viridiplantae</taxon>
        <taxon>Streptophyta</taxon>
        <taxon>Embryophyta</taxon>
        <taxon>Tracheophyta</taxon>
        <taxon>Spermatophyta</taxon>
        <taxon>Magnoliopsida</taxon>
        <taxon>eudicotyledons</taxon>
        <taxon>Gunneridae</taxon>
        <taxon>Pentapetalae</taxon>
        <taxon>asterids</taxon>
        <taxon>lamiids</taxon>
        <taxon>Solanales</taxon>
        <taxon>Solanaceae</taxon>
        <taxon>Solanoideae</taxon>
        <taxon>Solaneae</taxon>
        <taxon>Solanum</taxon>
    </lineage>
</organism>
<reference evidence="1 2" key="1">
    <citation type="submission" date="2020-09" db="EMBL/GenBank/DDBJ databases">
        <title>De no assembly of potato wild relative species, Solanum commersonii.</title>
        <authorList>
            <person name="Cho K."/>
        </authorList>
    </citation>
    <scope>NUCLEOTIDE SEQUENCE [LARGE SCALE GENOMIC DNA]</scope>
    <source>
        <strain evidence="1">LZ3.2</strain>
        <tissue evidence="1">Leaf</tissue>
    </source>
</reference>